<name>A0A516GFZ9_9MICO</name>
<keyword evidence="3" id="KW-1185">Reference proteome</keyword>
<feature type="domain" description="Antitoxin FitA-like ribbon-helix-helix" evidence="1">
    <location>
        <begin position="6"/>
        <end position="40"/>
    </location>
</feature>
<evidence type="ECO:0000313" key="2">
    <source>
        <dbReference type="EMBL" id="QDO90453.1"/>
    </source>
</evidence>
<accession>A0A516GFZ9</accession>
<dbReference type="GO" id="GO:0006355">
    <property type="term" value="P:regulation of DNA-templated transcription"/>
    <property type="evidence" value="ECO:0007669"/>
    <property type="project" value="InterPro"/>
</dbReference>
<dbReference type="KEGG" id="orz:FNH13_15810"/>
<evidence type="ECO:0000313" key="3">
    <source>
        <dbReference type="Proteomes" id="UP000315395"/>
    </source>
</evidence>
<organism evidence="2 3">
    <name type="scientific">Ornithinimicrobium ciconiae</name>
    <dbReference type="NCBI Taxonomy" id="2594265"/>
    <lineage>
        <taxon>Bacteria</taxon>
        <taxon>Bacillati</taxon>
        <taxon>Actinomycetota</taxon>
        <taxon>Actinomycetes</taxon>
        <taxon>Micrococcales</taxon>
        <taxon>Ornithinimicrobiaceae</taxon>
        <taxon>Ornithinimicrobium</taxon>
    </lineage>
</organism>
<dbReference type="InterPro" id="IPR053853">
    <property type="entry name" value="FitA-like_RHH"/>
</dbReference>
<dbReference type="AlphaFoldDB" id="A0A516GFZ9"/>
<dbReference type="Proteomes" id="UP000315395">
    <property type="component" value="Chromosome"/>
</dbReference>
<protein>
    <recommendedName>
        <fullName evidence="1">Antitoxin FitA-like ribbon-helix-helix domain-containing protein</fullName>
    </recommendedName>
</protein>
<proteinExistence type="predicted"/>
<gene>
    <name evidence="2" type="ORF">FNH13_15810</name>
</gene>
<dbReference type="Pfam" id="PF22513">
    <property type="entry name" value="FitA-like_RHH"/>
    <property type="match status" value="1"/>
</dbReference>
<dbReference type="InterPro" id="IPR010985">
    <property type="entry name" value="Ribbon_hlx_hlx"/>
</dbReference>
<dbReference type="OrthoDB" id="7107936at2"/>
<dbReference type="SUPFAM" id="SSF47598">
    <property type="entry name" value="Ribbon-helix-helix"/>
    <property type="match status" value="1"/>
</dbReference>
<sequence length="81" mass="8818">MGVLVQIRDVDEAVREQLKARAAAEGVSFNSYLRGLLADEAARPTRAEVLQRIRERTERATVGSAGVVRAGREERAGQVLA</sequence>
<reference evidence="2 3" key="1">
    <citation type="submission" date="2019-07" db="EMBL/GenBank/DDBJ databases">
        <title>complete genome sequencing of Ornithinimicrobium sp. H23M54.</title>
        <authorList>
            <person name="Bae J.-W."/>
            <person name="Lee S.-Y."/>
        </authorList>
    </citation>
    <scope>NUCLEOTIDE SEQUENCE [LARGE SCALE GENOMIC DNA]</scope>
    <source>
        <strain evidence="2 3">H23M54</strain>
    </source>
</reference>
<dbReference type="EMBL" id="CP041616">
    <property type="protein sequence ID" value="QDO90453.1"/>
    <property type="molecule type" value="Genomic_DNA"/>
</dbReference>
<evidence type="ECO:0000259" key="1">
    <source>
        <dbReference type="Pfam" id="PF22513"/>
    </source>
</evidence>